<dbReference type="PANTHER" id="PTHR30537:SF3">
    <property type="entry name" value="TRANSCRIPTIONAL REGULATORY PROTEIN"/>
    <property type="match status" value="1"/>
</dbReference>
<dbReference type="SUPFAM" id="SSF53850">
    <property type="entry name" value="Periplasmic binding protein-like II"/>
    <property type="match status" value="1"/>
</dbReference>
<keyword evidence="2" id="KW-0805">Transcription regulation</keyword>
<keyword evidence="3" id="KW-0238">DNA-binding</keyword>
<dbReference type="GO" id="GO:0043565">
    <property type="term" value="F:sequence-specific DNA binding"/>
    <property type="evidence" value="ECO:0007669"/>
    <property type="project" value="TreeGrafter"/>
</dbReference>
<proteinExistence type="inferred from homology"/>
<dbReference type="InterPro" id="IPR005119">
    <property type="entry name" value="LysR_subst-bd"/>
</dbReference>
<dbReference type="InterPro" id="IPR000847">
    <property type="entry name" value="LysR_HTH_N"/>
</dbReference>
<dbReference type="RefSeq" id="WP_188915073.1">
    <property type="nucleotide sequence ID" value="NZ_BMMF01000014.1"/>
</dbReference>
<comment type="caution">
    <text evidence="6">The sequence shown here is derived from an EMBL/GenBank/DDBJ whole genome shotgun (WGS) entry which is preliminary data.</text>
</comment>
<evidence type="ECO:0000256" key="3">
    <source>
        <dbReference type="ARBA" id="ARBA00023125"/>
    </source>
</evidence>
<feature type="domain" description="HTH lysR-type" evidence="5">
    <location>
        <begin position="4"/>
        <end position="61"/>
    </location>
</feature>
<dbReference type="GO" id="GO:0003700">
    <property type="term" value="F:DNA-binding transcription factor activity"/>
    <property type="evidence" value="ECO:0007669"/>
    <property type="project" value="InterPro"/>
</dbReference>
<dbReference type="InterPro" id="IPR036388">
    <property type="entry name" value="WH-like_DNA-bd_sf"/>
</dbReference>
<keyword evidence="7" id="KW-1185">Reference proteome</keyword>
<evidence type="ECO:0000256" key="2">
    <source>
        <dbReference type="ARBA" id="ARBA00023015"/>
    </source>
</evidence>
<keyword evidence="4" id="KW-0804">Transcription</keyword>
<dbReference type="PROSITE" id="PS50931">
    <property type="entry name" value="HTH_LYSR"/>
    <property type="match status" value="1"/>
</dbReference>
<dbReference type="Gene3D" id="3.40.190.290">
    <property type="match status" value="1"/>
</dbReference>
<evidence type="ECO:0000256" key="1">
    <source>
        <dbReference type="ARBA" id="ARBA00009437"/>
    </source>
</evidence>
<dbReference type="InterPro" id="IPR036390">
    <property type="entry name" value="WH_DNA-bd_sf"/>
</dbReference>
<sequence>MSDLVWDDLKYFALVGREGSVALAAKQTGVEHSTVTRRITRLEEALQLRLFNRMARGWHLTEEGEALLVRVARVEDGIVDVRKVASSLENARGTVCVTAPPTFLAEVIVPALAGFQEAHPHIDLRLVGETREANLSRGEADIAFRMASIEGAELVTRTVCEVTYAFYGRARWRDVPAHEHVFIGFSRNDQQFLQEAVELHAGERRIIAHTNDLRVALRFADDGAGIALLPRFLAAEHDGLEIVAAPDPAIARPVQLVMQRDVRKAGRVRTVADYLCARIPRHP</sequence>
<evidence type="ECO:0000313" key="7">
    <source>
        <dbReference type="Proteomes" id="UP000600449"/>
    </source>
</evidence>
<evidence type="ECO:0000313" key="6">
    <source>
        <dbReference type="EMBL" id="GGK49280.1"/>
    </source>
</evidence>
<dbReference type="EMBL" id="BMMF01000014">
    <property type="protein sequence ID" value="GGK49280.1"/>
    <property type="molecule type" value="Genomic_DNA"/>
</dbReference>
<dbReference type="Pfam" id="PF03466">
    <property type="entry name" value="LysR_substrate"/>
    <property type="match status" value="1"/>
</dbReference>
<dbReference type="Pfam" id="PF00126">
    <property type="entry name" value="HTH_1"/>
    <property type="match status" value="1"/>
</dbReference>
<gene>
    <name evidence="6" type="ORF">GCM10011322_40360</name>
</gene>
<dbReference type="SUPFAM" id="SSF46785">
    <property type="entry name" value="Winged helix' DNA-binding domain"/>
    <property type="match status" value="1"/>
</dbReference>
<dbReference type="Gene3D" id="1.10.10.10">
    <property type="entry name" value="Winged helix-like DNA-binding domain superfamily/Winged helix DNA-binding domain"/>
    <property type="match status" value="1"/>
</dbReference>
<evidence type="ECO:0000256" key="4">
    <source>
        <dbReference type="ARBA" id="ARBA00023163"/>
    </source>
</evidence>
<dbReference type="GO" id="GO:0006351">
    <property type="term" value="P:DNA-templated transcription"/>
    <property type="evidence" value="ECO:0007669"/>
    <property type="project" value="TreeGrafter"/>
</dbReference>
<dbReference type="AlphaFoldDB" id="A0A917QHH9"/>
<comment type="similarity">
    <text evidence="1">Belongs to the LysR transcriptional regulatory family.</text>
</comment>
<reference evidence="6 7" key="1">
    <citation type="journal article" date="2014" name="Int. J. Syst. Evol. Microbiol.">
        <title>Complete genome sequence of Corynebacterium casei LMG S-19264T (=DSM 44701T), isolated from a smear-ripened cheese.</title>
        <authorList>
            <consortium name="US DOE Joint Genome Institute (JGI-PGF)"/>
            <person name="Walter F."/>
            <person name="Albersmeier A."/>
            <person name="Kalinowski J."/>
            <person name="Ruckert C."/>
        </authorList>
    </citation>
    <scope>NUCLEOTIDE SEQUENCE [LARGE SCALE GENOMIC DNA]</scope>
    <source>
        <strain evidence="6 7">CGMCC 1.9161</strain>
    </source>
</reference>
<organism evidence="6 7">
    <name type="scientific">Salinarimonas ramus</name>
    <dbReference type="NCBI Taxonomy" id="690164"/>
    <lineage>
        <taxon>Bacteria</taxon>
        <taxon>Pseudomonadati</taxon>
        <taxon>Pseudomonadota</taxon>
        <taxon>Alphaproteobacteria</taxon>
        <taxon>Hyphomicrobiales</taxon>
        <taxon>Salinarimonadaceae</taxon>
        <taxon>Salinarimonas</taxon>
    </lineage>
</organism>
<accession>A0A917QHH9</accession>
<name>A0A917QHH9_9HYPH</name>
<evidence type="ECO:0000259" key="5">
    <source>
        <dbReference type="PROSITE" id="PS50931"/>
    </source>
</evidence>
<dbReference type="InterPro" id="IPR058163">
    <property type="entry name" value="LysR-type_TF_proteobact-type"/>
</dbReference>
<dbReference type="PANTHER" id="PTHR30537">
    <property type="entry name" value="HTH-TYPE TRANSCRIPTIONAL REGULATOR"/>
    <property type="match status" value="1"/>
</dbReference>
<protein>
    <submittedName>
        <fullName evidence="6">LysR family transcriptional regulator</fullName>
    </submittedName>
</protein>
<dbReference type="Proteomes" id="UP000600449">
    <property type="component" value="Unassembled WGS sequence"/>
</dbReference>